<dbReference type="AlphaFoldDB" id="F9FIQ9"/>
<dbReference type="PANTHER" id="PTHR24096">
    <property type="entry name" value="LONG-CHAIN-FATTY-ACID--COA LIGASE"/>
    <property type="match status" value="1"/>
</dbReference>
<evidence type="ECO:0000256" key="1">
    <source>
        <dbReference type="ARBA" id="ARBA00022450"/>
    </source>
</evidence>
<dbReference type="EMBL" id="AFQF01001884">
    <property type="protein sequence ID" value="EGU83214.1"/>
    <property type="molecule type" value="Genomic_DNA"/>
</dbReference>
<dbReference type="PROSITE" id="PS00061">
    <property type="entry name" value="ADH_SHORT"/>
    <property type="match status" value="1"/>
</dbReference>
<dbReference type="PaxDb" id="5507-FOXG_17355P0"/>
<dbReference type="Pfam" id="PF00106">
    <property type="entry name" value="adh_short"/>
    <property type="match status" value="1"/>
</dbReference>
<dbReference type="InterPro" id="IPR000873">
    <property type="entry name" value="AMP-dep_synth/lig_dom"/>
</dbReference>
<dbReference type="InterPro" id="IPR025110">
    <property type="entry name" value="AMP-bd_C"/>
</dbReference>
<feature type="domain" description="AMP-binding enzyme C-terminal" evidence="5">
    <location>
        <begin position="460"/>
        <end position="534"/>
    </location>
</feature>
<dbReference type="Gene3D" id="3.40.50.720">
    <property type="entry name" value="NAD(P)-binding Rossmann-like Domain"/>
    <property type="match status" value="1"/>
</dbReference>
<reference evidence="6" key="1">
    <citation type="journal article" date="2012" name="Mol. Plant Microbe Interact.">
        <title>A highly conserved effector in Fusarium oxysporum is required for full virulence on Arabidopsis.</title>
        <authorList>
            <person name="Thatcher L.F."/>
            <person name="Gardiner D.M."/>
            <person name="Kazan K."/>
            <person name="Manners J."/>
        </authorList>
    </citation>
    <scope>NUCLEOTIDE SEQUENCE [LARGE SCALE GENOMIC DNA]</scope>
    <source>
        <strain evidence="6">Fo5176</strain>
    </source>
</reference>
<dbReference type="OrthoDB" id="6509636at2759"/>
<evidence type="ECO:0000256" key="2">
    <source>
        <dbReference type="ARBA" id="ARBA00022553"/>
    </source>
</evidence>
<accession>F9FIQ9</accession>
<dbReference type="Pfam" id="PF13193">
    <property type="entry name" value="AMP-binding_C"/>
    <property type="match status" value="1"/>
</dbReference>
<evidence type="ECO:0000259" key="4">
    <source>
        <dbReference type="Pfam" id="PF00501"/>
    </source>
</evidence>
<dbReference type="InterPro" id="IPR002347">
    <property type="entry name" value="SDR_fam"/>
</dbReference>
<dbReference type="InterPro" id="IPR020845">
    <property type="entry name" value="AMP-binding_CS"/>
</dbReference>
<comment type="caution">
    <text evidence="6">The sequence shown here is derived from an EMBL/GenBank/DDBJ whole genome shotgun (WGS) entry which is preliminary data.</text>
</comment>
<dbReference type="InterPro" id="IPR045851">
    <property type="entry name" value="AMP-bd_C_sf"/>
</dbReference>
<gene>
    <name evidence="6" type="ORF">FOXB_06288</name>
</gene>
<name>F9FIQ9_FUSOF</name>
<organism evidence="6">
    <name type="scientific">Fusarium oxysporum (strain Fo5176)</name>
    <name type="common">Fusarium vascular wilt</name>
    <dbReference type="NCBI Taxonomy" id="660025"/>
    <lineage>
        <taxon>Eukaryota</taxon>
        <taxon>Fungi</taxon>
        <taxon>Dikarya</taxon>
        <taxon>Ascomycota</taxon>
        <taxon>Pezizomycotina</taxon>
        <taxon>Sordariomycetes</taxon>
        <taxon>Hypocreomycetidae</taxon>
        <taxon>Hypocreales</taxon>
        <taxon>Nectriaceae</taxon>
        <taxon>Fusarium</taxon>
        <taxon>Fusarium oxysporum species complex</taxon>
    </lineage>
</organism>
<feature type="domain" description="AMP-dependent synthetase/ligase" evidence="4">
    <location>
        <begin position="48"/>
        <end position="408"/>
    </location>
</feature>
<dbReference type="InterPro" id="IPR020904">
    <property type="entry name" value="Sc_DH/Rdtase_CS"/>
</dbReference>
<dbReference type="Gene3D" id="3.30.300.30">
    <property type="match status" value="1"/>
</dbReference>
<evidence type="ECO:0000256" key="3">
    <source>
        <dbReference type="ARBA" id="ARBA00022857"/>
    </source>
</evidence>
<dbReference type="SUPFAM" id="SSF56801">
    <property type="entry name" value="Acetyl-CoA synthetase-like"/>
    <property type="match status" value="1"/>
</dbReference>
<proteinExistence type="predicted"/>
<evidence type="ECO:0000313" key="6">
    <source>
        <dbReference type="EMBL" id="EGU83214.1"/>
    </source>
</evidence>
<dbReference type="PROSITE" id="PS00455">
    <property type="entry name" value="AMP_BINDING"/>
    <property type="match status" value="1"/>
</dbReference>
<dbReference type="InterPro" id="IPR036291">
    <property type="entry name" value="NAD(P)-bd_dom_sf"/>
</dbReference>
<keyword evidence="1" id="KW-0596">Phosphopantetheine</keyword>
<dbReference type="Pfam" id="PF00501">
    <property type="entry name" value="AMP-binding"/>
    <property type="match status" value="1"/>
</dbReference>
<keyword evidence="3" id="KW-0521">NADP</keyword>
<dbReference type="Gene3D" id="3.40.50.12780">
    <property type="entry name" value="N-terminal domain of ligase-like"/>
    <property type="match status" value="1"/>
</dbReference>
<keyword evidence="2" id="KW-0597">Phosphoprotein</keyword>
<sequence>MLFRSQYPDIECPTDLTVWEWAFEDKRYSPLFKNPPGEIAGFTDAVTGERPDFGQVKEHATYTSSALVHELGMKVGDTVSLFGHNRIWYPVTMFAVLRVGGRINGASPSYTIGEMVNALKTAGTKYIMTVTSSIKMASAAAKEVGIPSERILLMDGDLEGYTSIQQLSVIGRNYGLDRQVPYYSIPAGQTNDVCGYLNFSSGTTGLPKAVMLSHKNIIAQCLQLADVAGPEKKRFLACLPLFHSEMPFSGLVRFLHWPIASNDECVMLPQFTMKNVLEAIVKYRITDLTLVPAILIRLINDPIVDKYDLTSVKVIACGAAPVGTEVIQRLHDKMPWTGFRQSYGMTESCCCLSTHPPEFYDYKYGNNAGKLLASTVVKIVDVDTGKELGPNETGEILAKGPQIAMGYLNNAKETAETFGADGFLRTGDIGNIDSQGFIHIIDRIKEMIKVKGQQVAPADLEQVLLGHPYVADCAILGIPDAYSSEMPKAFIVLKSHVTPNVVVGHELMQYVKERRVRYKWVKEVEFVSEIPKGPSAILDQLSTNTTMSYIGEAAYITGGASGIAKFLAATLVTDRNLEGAEEACEEFNKGALVAWAVQADVGDWESQKQAFEVAVEKLGRVDYVFPIAGITERPWNAKQPSGSGFVKPNLSVLDVNATGALYTCSLAIQQFRTQEPGKYGFRGKIVVVSSACGFYCIPSLPIYTAAKHAMVGFVRTHGKLLPEEAITLNAICPTIVKTGISTGDFYDKADAKGLLITVESLVKAFETLLRDCETSGEAIEILPGDDGSKIKERPEYSNEKCKVDVGSILGSRK</sequence>
<protein>
    <submittedName>
        <fullName evidence="6">Uncharacterized protein</fullName>
    </submittedName>
</protein>
<dbReference type="STRING" id="660025.F9FIQ9"/>
<evidence type="ECO:0000259" key="5">
    <source>
        <dbReference type="Pfam" id="PF13193"/>
    </source>
</evidence>
<dbReference type="InterPro" id="IPR042099">
    <property type="entry name" value="ANL_N_sf"/>
</dbReference>
<dbReference type="PRINTS" id="PR00081">
    <property type="entry name" value="GDHRDH"/>
</dbReference>
<dbReference type="PANTHER" id="PTHR24096:SF422">
    <property type="entry name" value="BCDNA.GH02901"/>
    <property type="match status" value="1"/>
</dbReference>
<dbReference type="SUPFAM" id="SSF51735">
    <property type="entry name" value="NAD(P)-binding Rossmann-fold domains"/>
    <property type="match status" value="1"/>
</dbReference>
<dbReference type="GO" id="GO:0016405">
    <property type="term" value="F:CoA-ligase activity"/>
    <property type="evidence" value="ECO:0007669"/>
    <property type="project" value="TreeGrafter"/>
</dbReference>